<dbReference type="SUPFAM" id="SSF52540">
    <property type="entry name" value="P-loop containing nucleoside triphosphate hydrolases"/>
    <property type="match status" value="1"/>
</dbReference>
<organism evidence="1 2">
    <name type="scientific">Sporolactobacillus shoreae</name>
    <dbReference type="NCBI Taxonomy" id="1465501"/>
    <lineage>
        <taxon>Bacteria</taxon>
        <taxon>Bacillati</taxon>
        <taxon>Bacillota</taxon>
        <taxon>Bacilli</taxon>
        <taxon>Bacillales</taxon>
        <taxon>Sporolactobacillaceae</taxon>
        <taxon>Sporolactobacillus</taxon>
    </lineage>
</organism>
<dbReference type="Proteomes" id="UP000298347">
    <property type="component" value="Unassembled WGS sequence"/>
</dbReference>
<dbReference type="CDD" id="cd02019">
    <property type="entry name" value="NK"/>
    <property type="match status" value="1"/>
</dbReference>
<dbReference type="AlphaFoldDB" id="A0A4Z0GL05"/>
<dbReference type="InterPro" id="IPR052922">
    <property type="entry name" value="Cytidylate_Kinase-2"/>
</dbReference>
<dbReference type="RefSeq" id="WP_135349565.1">
    <property type="nucleotide sequence ID" value="NZ_SRJD01000021.1"/>
</dbReference>
<dbReference type="OrthoDB" id="1201990at2"/>
<evidence type="ECO:0000313" key="1">
    <source>
        <dbReference type="EMBL" id="TGA96669.1"/>
    </source>
</evidence>
<gene>
    <name evidence="1" type="ORF">E4665_14775</name>
</gene>
<name>A0A4Z0GL05_9BACL</name>
<protein>
    <submittedName>
        <fullName evidence="1">AAA family ATPase</fullName>
    </submittedName>
</protein>
<comment type="caution">
    <text evidence="1">The sequence shown here is derived from an EMBL/GenBank/DDBJ whole genome shotgun (WGS) entry which is preliminary data.</text>
</comment>
<evidence type="ECO:0000313" key="2">
    <source>
        <dbReference type="Proteomes" id="UP000298347"/>
    </source>
</evidence>
<dbReference type="Pfam" id="PF13238">
    <property type="entry name" value="AAA_18"/>
    <property type="match status" value="1"/>
</dbReference>
<accession>A0A4Z0GL05</accession>
<dbReference type="EMBL" id="SRJD01000021">
    <property type="protein sequence ID" value="TGA96669.1"/>
    <property type="molecule type" value="Genomic_DNA"/>
</dbReference>
<keyword evidence="2" id="KW-1185">Reference proteome</keyword>
<dbReference type="InterPro" id="IPR027417">
    <property type="entry name" value="P-loop_NTPase"/>
</dbReference>
<proteinExistence type="predicted"/>
<sequence>MRRIIPKKIHIIGCVGSGKTTLARNLSHQFHIPFYELDNVVWMRNESGDIKRPNEERDKLLGTIIRSDAWIIEGAHFHNWVFQSFDHADLIIFLDTNDSKRKFRIIKRFVRQKLGFEKANYKPTFKIFKDMFKWNTNFENQIKPELINTLSQQYKDKLITLRDNIEIHKYFN</sequence>
<reference evidence="1 2" key="1">
    <citation type="journal article" date="2015" name="Int. J. Syst. Evol. Microbiol.">
        <title>Sporolactobacillus shoreae sp. nov. and Sporolactobacillus spathodeae sp. nov., two spore-forming lactic acid bacteria isolated from tree barks in Thailand.</title>
        <authorList>
            <person name="Thamacharoensuk T."/>
            <person name="Kitahara M."/>
            <person name="Ohkuma M."/>
            <person name="Thongchul N."/>
            <person name="Tanasupawat S."/>
        </authorList>
    </citation>
    <scope>NUCLEOTIDE SEQUENCE [LARGE SCALE GENOMIC DNA]</scope>
    <source>
        <strain evidence="1 2">BK92</strain>
    </source>
</reference>
<dbReference type="PANTHER" id="PTHR37816:SF2">
    <property type="entry name" value="DNA TOPOLOGY MODULATION PROTEIN FLAR-RELATED PROTEIN"/>
    <property type="match status" value="1"/>
</dbReference>
<dbReference type="PANTHER" id="PTHR37816">
    <property type="entry name" value="YALI0E33011P"/>
    <property type="match status" value="1"/>
</dbReference>
<dbReference type="Gene3D" id="3.40.50.300">
    <property type="entry name" value="P-loop containing nucleotide triphosphate hydrolases"/>
    <property type="match status" value="1"/>
</dbReference>